<dbReference type="SUPFAM" id="SSF56935">
    <property type="entry name" value="Porins"/>
    <property type="match status" value="1"/>
</dbReference>
<evidence type="ECO:0000256" key="1">
    <source>
        <dbReference type="SAM" id="SignalP"/>
    </source>
</evidence>
<name>A0A2U0TAQ3_9PAST</name>
<evidence type="ECO:0000313" key="3">
    <source>
        <dbReference type="Proteomes" id="UP000245909"/>
    </source>
</evidence>
<feature type="signal peptide" evidence="1">
    <location>
        <begin position="1"/>
        <end position="24"/>
    </location>
</feature>
<gene>
    <name evidence="2" type="ORF">C8D76_103169</name>
</gene>
<feature type="chain" id="PRO_5015545935" description="Porin" evidence="1">
    <location>
        <begin position="25"/>
        <end position="343"/>
    </location>
</feature>
<proteinExistence type="predicted"/>
<dbReference type="Proteomes" id="UP000245909">
    <property type="component" value="Unassembled WGS sequence"/>
</dbReference>
<accession>A0A2U0TAQ3</accession>
<dbReference type="PROSITE" id="PS51257">
    <property type="entry name" value="PROKAR_LIPOPROTEIN"/>
    <property type="match status" value="1"/>
</dbReference>
<protein>
    <recommendedName>
        <fullName evidence="4">Porin</fullName>
    </recommendedName>
</protein>
<reference evidence="2 3" key="1">
    <citation type="submission" date="2018-05" db="EMBL/GenBank/DDBJ databases">
        <title>Genomic Encyclopedia of Type Strains, Phase IV (KMG-IV): sequencing the most valuable type-strain genomes for metagenomic binning, comparative biology and taxonomic classification.</title>
        <authorList>
            <person name="Goeker M."/>
        </authorList>
    </citation>
    <scope>NUCLEOTIDE SEQUENCE [LARGE SCALE GENOMIC DNA]</scope>
    <source>
        <strain evidence="2 3">DSM 22999</strain>
    </source>
</reference>
<comment type="caution">
    <text evidence="2">The sequence shown here is derived from an EMBL/GenBank/DDBJ whole genome shotgun (WGS) entry which is preliminary data.</text>
</comment>
<dbReference type="OrthoDB" id="5678282at2"/>
<evidence type="ECO:0000313" key="2">
    <source>
        <dbReference type="EMBL" id="PVX40594.1"/>
    </source>
</evidence>
<organism evidence="2 3">
    <name type="scientific">Alitibacter langaaensis DSM 22999</name>
    <dbReference type="NCBI Taxonomy" id="1122935"/>
    <lineage>
        <taxon>Bacteria</taxon>
        <taxon>Pseudomonadati</taxon>
        <taxon>Pseudomonadota</taxon>
        <taxon>Gammaproteobacteria</taxon>
        <taxon>Pasteurellales</taxon>
        <taxon>Pasteurellaceae</taxon>
        <taxon>Alitibacter</taxon>
    </lineage>
</organism>
<dbReference type="RefSeq" id="WP_116631455.1">
    <property type="nucleotide sequence ID" value="NZ_QENU01000003.1"/>
</dbReference>
<keyword evidence="1" id="KW-0732">Signal</keyword>
<keyword evidence="3" id="KW-1185">Reference proteome</keyword>
<dbReference type="EMBL" id="QENU01000003">
    <property type="protein sequence ID" value="PVX40594.1"/>
    <property type="molecule type" value="Genomic_DNA"/>
</dbReference>
<sequence length="343" mass="39663">MNKTVKYQLTAIGLLMSCIFSAQAAKVDSNISWENVHYGTAGDYAGPRIDTTISPDNSNWYFSLGWRQNRTKGQETEVYQSGTSGATETVTANVKDYQRLDFKIAYRYRLDKGWVQPAIGYRQDLSLFPNGKTGRSEYYLFEIMHNYPITERLSSTGWIKLQFNPNESITYTSKRSTSDFYPGTTNPRPANYRIVDRDESVTWEVEQGFRYAFSPKFNVTAALNDTGNRQEQDDLINSSVTKRDLQFRLYLTYNTDFGLQFSPYLRKTIFGDAKEWKLSNNDTATPVYLDKDTTRYAMRMSYPLNKNVSLTGEYYIERVKKTSHLSSDETKQKYLKLGLRVTF</sequence>
<evidence type="ECO:0008006" key="4">
    <source>
        <dbReference type="Google" id="ProtNLM"/>
    </source>
</evidence>
<dbReference type="AlphaFoldDB" id="A0A2U0TAQ3"/>